<evidence type="ECO:0000256" key="2">
    <source>
        <dbReference type="ARBA" id="ARBA00022676"/>
    </source>
</evidence>
<dbReference type="InterPro" id="IPR006047">
    <property type="entry name" value="GH13_cat_dom"/>
</dbReference>
<feature type="binding site" evidence="6">
    <location>
        <position position="246"/>
    </location>
    <ligand>
        <name>alpha-maltose 1-phosphate</name>
        <dbReference type="ChEBI" id="CHEBI:63576"/>
    </ligand>
</feature>
<name>A0ABW5X3J8_9FLAO</name>
<dbReference type="InterPro" id="IPR013780">
    <property type="entry name" value="Glyco_hydro_b"/>
</dbReference>
<dbReference type="SMART" id="SM00642">
    <property type="entry name" value="Aamy"/>
    <property type="match status" value="1"/>
</dbReference>
<dbReference type="RefSeq" id="WP_251741373.1">
    <property type="nucleotide sequence ID" value="NZ_JBHUOJ010000012.1"/>
</dbReference>
<dbReference type="PANTHER" id="PTHR47786:SF2">
    <property type="entry name" value="GLYCOSYL HYDROLASE FAMILY 13 CATALYTIC DOMAIN-CONTAINING PROTEIN"/>
    <property type="match status" value="1"/>
</dbReference>
<protein>
    <recommendedName>
        <fullName evidence="6">Alpha-1,4-glucan:maltose-1-phosphate maltosyltransferase</fullName>
        <shortName evidence="6">GMPMT</shortName>
        <ecNumber evidence="6">2.4.99.16</ecNumber>
    </recommendedName>
    <alternativeName>
        <fullName evidence="6">(1-&gt;4)-alpha-D-glucan:maltose-1-phosphate alpha-D-maltosyltransferase</fullName>
    </alternativeName>
</protein>
<evidence type="ECO:0000256" key="1">
    <source>
        <dbReference type="ARBA" id="ARBA00011738"/>
    </source>
</evidence>
<keyword evidence="4 6" id="KW-0119">Carbohydrate metabolism</keyword>
<feature type="domain" description="Glycosyl hydrolase family 13 catalytic" evidence="7">
    <location>
        <begin position="194"/>
        <end position="544"/>
    </location>
</feature>
<dbReference type="SUPFAM" id="SSF51445">
    <property type="entry name" value="(Trans)glycosidases"/>
    <property type="match status" value="1"/>
</dbReference>
<dbReference type="EC" id="2.4.99.16" evidence="6"/>
<proteinExistence type="inferred from homology"/>
<organism evidence="8 9">
    <name type="scientific">Christiangramia antarctica</name>
    <dbReference type="NCBI Taxonomy" id="2058158"/>
    <lineage>
        <taxon>Bacteria</taxon>
        <taxon>Pseudomonadati</taxon>
        <taxon>Bacteroidota</taxon>
        <taxon>Flavobacteriia</taxon>
        <taxon>Flavobacteriales</taxon>
        <taxon>Flavobacteriaceae</taxon>
        <taxon>Christiangramia</taxon>
    </lineage>
</organism>
<dbReference type="Pfam" id="PF11896">
    <property type="entry name" value="GlgE_dom_N_S"/>
    <property type="match status" value="1"/>
</dbReference>
<evidence type="ECO:0000313" key="9">
    <source>
        <dbReference type="Proteomes" id="UP001597438"/>
    </source>
</evidence>
<dbReference type="Pfam" id="PF21702">
    <property type="entry name" value="GLGE_C"/>
    <property type="match status" value="1"/>
</dbReference>
<feature type="site" description="Transition state stabilizer" evidence="6">
    <location>
        <position position="465"/>
    </location>
</feature>
<dbReference type="InterPro" id="IPR026585">
    <property type="entry name" value="GlgE"/>
</dbReference>
<comment type="function">
    <text evidence="6">Maltosyltransferase that uses maltose 1-phosphate (M1P) as the sugar donor to elongate linear or branched alpha-(1-&gt;4)-glucans. Is involved in a branched alpha-glucan biosynthetic pathway from trehalose, together with TreS, Mak and GlgB.</text>
</comment>
<dbReference type="Gene3D" id="2.60.40.1180">
    <property type="entry name" value="Golgi alpha-mannosidase II"/>
    <property type="match status" value="1"/>
</dbReference>
<dbReference type="InterPro" id="IPR049171">
    <property type="entry name" value="GLGE_C"/>
</dbReference>
<evidence type="ECO:0000256" key="3">
    <source>
        <dbReference type="ARBA" id="ARBA00022679"/>
    </source>
</evidence>
<dbReference type="HAMAP" id="MF_02124">
    <property type="entry name" value="GlgE"/>
    <property type="match status" value="1"/>
</dbReference>
<dbReference type="EMBL" id="JBHUOJ010000012">
    <property type="protein sequence ID" value="MFD2832984.1"/>
    <property type="molecule type" value="Genomic_DNA"/>
</dbReference>
<dbReference type="InterPro" id="IPR017853">
    <property type="entry name" value="GH"/>
</dbReference>
<evidence type="ECO:0000313" key="8">
    <source>
        <dbReference type="EMBL" id="MFD2832984.1"/>
    </source>
</evidence>
<dbReference type="GO" id="GO:0016757">
    <property type="term" value="F:glycosyltransferase activity"/>
    <property type="evidence" value="ECO:0007669"/>
    <property type="project" value="UniProtKB-KW"/>
</dbReference>
<evidence type="ECO:0000259" key="7">
    <source>
        <dbReference type="SMART" id="SM00642"/>
    </source>
</evidence>
<comment type="similarity">
    <text evidence="6">Belongs to the glycosyl hydrolase 13 family. GlgE subfamily.</text>
</comment>
<feature type="binding site" evidence="6">
    <location>
        <position position="379"/>
    </location>
    <ligand>
        <name>alpha-maltose 1-phosphate</name>
        <dbReference type="ChEBI" id="CHEBI:63576"/>
    </ligand>
</feature>
<feature type="binding site" evidence="6">
    <location>
        <position position="306"/>
    </location>
    <ligand>
        <name>alpha-maltose 1-phosphate</name>
        <dbReference type="ChEBI" id="CHEBI:63576"/>
    </ligand>
</feature>
<dbReference type="Gene3D" id="3.20.20.80">
    <property type="entry name" value="Glycosidases"/>
    <property type="match status" value="1"/>
</dbReference>
<evidence type="ECO:0000256" key="4">
    <source>
        <dbReference type="ARBA" id="ARBA00023277"/>
    </source>
</evidence>
<feature type="active site" description="Proton donor" evidence="6">
    <location>
        <position position="407"/>
    </location>
</feature>
<comment type="catalytic activity">
    <reaction evidence="5 6">
        <text>alpha-maltose 1-phosphate + [(1-&gt;4)-alpha-D-glucosyl](n) = [(1-&gt;4)-alpha-D-glucosyl](n+2) + phosphate</text>
        <dbReference type="Rhea" id="RHEA:42692"/>
        <dbReference type="Rhea" id="RHEA-COMP:9584"/>
        <dbReference type="Rhea" id="RHEA-COMP:10183"/>
        <dbReference type="ChEBI" id="CHEBI:15444"/>
        <dbReference type="ChEBI" id="CHEBI:43474"/>
        <dbReference type="ChEBI" id="CHEBI:63576"/>
        <dbReference type="EC" id="2.4.99.16"/>
    </reaction>
</comment>
<feature type="binding site" evidence="6">
    <location>
        <begin position="519"/>
        <end position="520"/>
    </location>
    <ligand>
        <name>alpha-maltose 1-phosphate</name>
        <dbReference type="ChEBI" id="CHEBI:63576"/>
    </ligand>
</feature>
<sequence length="646" mass="75143">MLNQSRVVIENISPVVNCGEYPIKRVTGEIVNVKADIFGDGHDLIQASIFYKAKKKKNWEETRMHPVANDGWEGVFTVAEQGDYQFYIQAWEDHGINWHHGITKKIQDGQSVKSELLEGAEILKEILKNCTKAESVFVKNAIQAFTNTEDEAEAHKFCFEEELDTILLKYPHKAVPNESEKFPVYVDRLKARFSTWYEFFPRSASKKAGEHGTFKDCEALLPRVAEMGFDTLYFPPIHPIGEVNRKGKNNATDAKKDDVGSPWGIGSKKGGHTAIHPELGSLKDFKSLVKKAGEMGIEVAMDYALQVAPDHPFVKDHPKWFRWRPDGTVQYAENPPKKYQDILPIFFESEDYKNMWQEFLDTMLYWIEEAGVKIFRVDNPHTKPFYFWGWMIAEVKKKHPDILFLSEAFTRPKIMSQLAKQGFTQSYTYFTWRTSKHELMDYMNELTQTNLKEYFRPNFWPNTPDINPFHLQGANEAMHLIRYALAATLSSNTGVYGPIFEFMASDAVPGKEEYMDSEKYQIRHWDWDARNKLMRVITKINEARKNNTSLQQTNNIHFCEIHDGGIMAFYKWDQKRENHTLMVISLDPYYPKSGSLKLPRYEMGIDHHHSVRVEDAITGNSYNWDSEWCYVELHPTLPFHIFKIHK</sequence>
<dbReference type="CDD" id="cd11344">
    <property type="entry name" value="AmyAc_GlgE_like"/>
    <property type="match status" value="1"/>
</dbReference>
<feature type="active site" description="Nucleophile" evidence="6">
    <location>
        <position position="378"/>
    </location>
</feature>
<dbReference type="Gene3D" id="1.20.58.80">
    <property type="entry name" value="Phosphotransferase system, lactose/cellobiose-type IIA subunit"/>
    <property type="match status" value="1"/>
</dbReference>
<keyword evidence="3 6" id="KW-0808">Transferase</keyword>
<accession>A0ABW5X3J8</accession>
<keyword evidence="2 6" id="KW-0328">Glycosyltransferase</keyword>
<dbReference type="InterPro" id="IPR021828">
    <property type="entry name" value="GlgE_dom_N/S"/>
</dbReference>
<comment type="caution">
    <text evidence="8">The sequence shown here is derived from an EMBL/GenBank/DDBJ whole genome shotgun (WGS) entry which is preliminary data.</text>
</comment>
<dbReference type="Gene3D" id="2.60.40.10">
    <property type="entry name" value="Immunoglobulins"/>
    <property type="match status" value="1"/>
</dbReference>
<reference evidence="9" key="1">
    <citation type="journal article" date="2019" name="Int. J. Syst. Evol. Microbiol.">
        <title>The Global Catalogue of Microorganisms (GCM) 10K type strain sequencing project: providing services to taxonomists for standard genome sequencing and annotation.</title>
        <authorList>
            <consortium name="The Broad Institute Genomics Platform"/>
            <consortium name="The Broad Institute Genome Sequencing Center for Infectious Disease"/>
            <person name="Wu L."/>
            <person name="Ma J."/>
        </authorList>
    </citation>
    <scope>NUCLEOTIDE SEQUENCE [LARGE SCALE GENOMIC DNA]</scope>
    <source>
        <strain evidence="9">KCTC 52925</strain>
    </source>
</reference>
<dbReference type="Proteomes" id="UP001597438">
    <property type="component" value="Unassembled WGS sequence"/>
</dbReference>
<gene>
    <name evidence="6" type="primary">glgE</name>
    <name evidence="8" type="ORF">ACFSYS_06755</name>
</gene>
<dbReference type="PANTHER" id="PTHR47786">
    <property type="entry name" value="ALPHA-1,4-GLUCAN:MALTOSE-1-PHOSPHATE MALTOSYLTRANSFERASE"/>
    <property type="match status" value="1"/>
</dbReference>
<evidence type="ECO:0000256" key="5">
    <source>
        <dbReference type="ARBA" id="ARBA00048735"/>
    </source>
</evidence>
<evidence type="ECO:0000256" key="6">
    <source>
        <dbReference type="HAMAP-Rule" id="MF_02124"/>
    </source>
</evidence>
<keyword evidence="9" id="KW-1185">Reference proteome</keyword>
<feature type="binding site" evidence="6">
    <location>
        <position position="341"/>
    </location>
    <ligand>
        <name>alpha-maltose 1-phosphate</name>
        <dbReference type="ChEBI" id="CHEBI:63576"/>
    </ligand>
</feature>
<dbReference type="InterPro" id="IPR013783">
    <property type="entry name" value="Ig-like_fold"/>
</dbReference>
<comment type="subunit">
    <text evidence="1 6">Homodimer.</text>
</comment>